<dbReference type="Gene3D" id="2.60.120.260">
    <property type="entry name" value="Galactose-binding domain-like"/>
    <property type="match status" value="1"/>
</dbReference>
<gene>
    <name evidence="3" type="ORF">JCM17207_20230</name>
</gene>
<protein>
    <submittedName>
        <fullName evidence="3">Peptidase</fullName>
    </submittedName>
</protein>
<dbReference type="InterPro" id="IPR008979">
    <property type="entry name" value="Galactose-bd-like_sf"/>
</dbReference>
<dbReference type="InterPro" id="IPR005674">
    <property type="entry name" value="CocE/Ser_esterase"/>
</dbReference>
<evidence type="ECO:0000313" key="3">
    <source>
        <dbReference type="EMBL" id="GJN65398.1"/>
    </source>
</evidence>
<dbReference type="Gene3D" id="1.10.3020.10">
    <property type="entry name" value="alpha-amino acid ester hydrolase ( Helical cap domain)"/>
    <property type="match status" value="1"/>
</dbReference>
<evidence type="ECO:0000259" key="2">
    <source>
        <dbReference type="SMART" id="SM00939"/>
    </source>
</evidence>
<organism evidence="3 4">
    <name type="scientific">Faecalibacterium gallinarum</name>
    <dbReference type="NCBI Taxonomy" id="2903556"/>
    <lineage>
        <taxon>Bacteria</taxon>
        <taxon>Bacillati</taxon>
        <taxon>Bacillota</taxon>
        <taxon>Clostridia</taxon>
        <taxon>Eubacteriales</taxon>
        <taxon>Oscillospiraceae</taxon>
        <taxon>Faecalibacterium</taxon>
    </lineage>
</organism>
<name>A0AA37N5D0_9FIRM</name>
<dbReference type="GO" id="GO:0008239">
    <property type="term" value="F:dipeptidyl-peptidase activity"/>
    <property type="evidence" value="ECO:0007669"/>
    <property type="project" value="InterPro"/>
</dbReference>
<reference evidence="3" key="1">
    <citation type="journal article" date="2022" name="Int. J. Syst. Evol. Microbiol.">
        <title>Genome-based, phenotypic and chemotaxonomic classification of Faecalibacterium strains: proposal of three novel species Faecalibacterium duncaniae sp. nov., Faecalibacterium hattorii sp. nov. and Faecalibacterium gallinarum sp. nov. .</title>
        <authorList>
            <person name="Sakamoto M."/>
            <person name="Sakurai N."/>
            <person name="Tanno H."/>
            <person name="Iino T."/>
            <person name="Ohkuma M."/>
            <person name="Endo A."/>
        </authorList>
    </citation>
    <scope>NUCLEOTIDE SEQUENCE</scope>
    <source>
        <strain evidence="3">JCM 17207</strain>
    </source>
</reference>
<dbReference type="SUPFAM" id="SSF49785">
    <property type="entry name" value="Galactose-binding domain-like"/>
    <property type="match status" value="1"/>
</dbReference>
<dbReference type="RefSeq" id="WP_238317619.1">
    <property type="nucleotide sequence ID" value="NZ_BQKV01000098.1"/>
</dbReference>
<comment type="caution">
    <text evidence="3">The sequence shown here is derived from an EMBL/GenBank/DDBJ whole genome shotgun (WGS) entry which is preliminary data.</text>
</comment>
<accession>A0AA37N5D0</accession>
<dbReference type="Gene3D" id="3.40.50.1820">
    <property type="entry name" value="alpha/beta hydrolase"/>
    <property type="match status" value="1"/>
</dbReference>
<sequence length="568" mass="63988">MTEQEKAVALAQKQAEMERTIREAVQGLRAQFDACPFEGEPCTPVEEEEYLTMPDGVRLYMQIYKPAEKSSFPVLVQRSCYPQQAALYQVYGEELARRGYGYLVQTCRGTGKSEGQWEPNVNERADGLFTLNWLNDQPWAESIGYFGASYLALTGWAIADAVPEKVKGMLLTVYGTDRFTSAYEKGLFRHDVLTGWAMQNAGHPVTADYLESCRYRPHAGVDEALWGGRLDWYQDWIHATRRSDPYWQQGWWKQLMDIPAKVKVPVYIVDAWYDHHFGSAMNTWLSLNEETKQHSWLDVGCWNHMSHPCLAWGEQKHLENGDVKRILEWFDLLLKQKQQPRLRVRAYTLREDCWKELAAWPAPVFAVQNLYLQADGSLAEMPQGGGEVSFDYDPADPCPTCGAESVLTTIDQAGSLLQPEPGWRPDVRTFLSAPLEQPLPICGKIKVRLRVSTDGEDTAFTAKLCEVFPDGSAYNIRGSITTIAADLPEGASYTPGTPVDVTVEMWDIAWTVQPGSRLRLDVSSSDFPQYAAHSNYAGVWADQAETRVAHQTIFTGCPGSCIELPLNL</sequence>
<dbReference type="InterPro" id="IPR029058">
    <property type="entry name" value="AB_hydrolase_fold"/>
</dbReference>
<keyword evidence="4" id="KW-1185">Reference proteome</keyword>
<dbReference type="InterPro" id="IPR013736">
    <property type="entry name" value="Xaa-Pro_dipept_C"/>
</dbReference>
<dbReference type="SMART" id="SM00939">
    <property type="entry name" value="PepX_C"/>
    <property type="match status" value="1"/>
</dbReference>
<evidence type="ECO:0000313" key="4">
    <source>
        <dbReference type="Proteomes" id="UP001055185"/>
    </source>
</evidence>
<dbReference type="NCBIfam" id="TIGR00976">
    <property type="entry name" value="CocE_NonD"/>
    <property type="match status" value="1"/>
</dbReference>
<dbReference type="InterPro" id="IPR000383">
    <property type="entry name" value="Xaa-Pro-like_dom"/>
</dbReference>
<evidence type="ECO:0000256" key="1">
    <source>
        <dbReference type="ARBA" id="ARBA00022801"/>
    </source>
</evidence>
<dbReference type="Pfam" id="PF08530">
    <property type="entry name" value="PepX_C"/>
    <property type="match status" value="1"/>
</dbReference>
<dbReference type="SUPFAM" id="SSF53474">
    <property type="entry name" value="alpha/beta-Hydrolases"/>
    <property type="match status" value="1"/>
</dbReference>
<dbReference type="EMBL" id="BQKV01000098">
    <property type="protein sequence ID" value="GJN65398.1"/>
    <property type="molecule type" value="Genomic_DNA"/>
</dbReference>
<dbReference type="Pfam" id="PF02129">
    <property type="entry name" value="Peptidase_S15"/>
    <property type="match status" value="1"/>
</dbReference>
<dbReference type="AlphaFoldDB" id="A0AA37N5D0"/>
<feature type="domain" description="Xaa-Pro dipeptidyl-peptidase C-terminal" evidence="2">
    <location>
        <begin position="327"/>
        <end position="549"/>
    </location>
</feature>
<proteinExistence type="predicted"/>
<dbReference type="Proteomes" id="UP001055185">
    <property type="component" value="Unassembled WGS sequence"/>
</dbReference>
<keyword evidence="1" id="KW-0378">Hydrolase</keyword>